<evidence type="ECO:0000313" key="2">
    <source>
        <dbReference type="Proteomes" id="UP000762676"/>
    </source>
</evidence>
<dbReference type="Gene3D" id="1.25.40.20">
    <property type="entry name" value="Ankyrin repeat-containing domain"/>
    <property type="match status" value="1"/>
</dbReference>
<dbReference type="EMBL" id="BMAT01004698">
    <property type="protein sequence ID" value="GFR78449.1"/>
    <property type="molecule type" value="Genomic_DNA"/>
</dbReference>
<reference evidence="1 2" key="1">
    <citation type="journal article" date="2021" name="Elife">
        <title>Chloroplast acquisition without the gene transfer in kleptoplastic sea slugs, Plakobranchus ocellatus.</title>
        <authorList>
            <person name="Maeda T."/>
            <person name="Takahashi S."/>
            <person name="Yoshida T."/>
            <person name="Shimamura S."/>
            <person name="Takaki Y."/>
            <person name="Nagai Y."/>
            <person name="Toyoda A."/>
            <person name="Suzuki Y."/>
            <person name="Arimoto A."/>
            <person name="Ishii H."/>
            <person name="Satoh N."/>
            <person name="Nishiyama T."/>
            <person name="Hasebe M."/>
            <person name="Maruyama T."/>
            <person name="Minagawa J."/>
            <person name="Obokata J."/>
            <person name="Shigenobu S."/>
        </authorList>
    </citation>
    <scope>NUCLEOTIDE SEQUENCE [LARGE SCALE GENOMIC DNA]</scope>
</reference>
<name>A0AAV4FYU7_9GAST</name>
<dbReference type="Proteomes" id="UP000762676">
    <property type="component" value="Unassembled WGS sequence"/>
</dbReference>
<organism evidence="1 2">
    <name type="scientific">Elysia marginata</name>
    <dbReference type="NCBI Taxonomy" id="1093978"/>
    <lineage>
        <taxon>Eukaryota</taxon>
        <taxon>Metazoa</taxon>
        <taxon>Spiralia</taxon>
        <taxon>Lophotrochozoa</taxon>
        <taxon>Mollusca</taxon>
        <taxon>Gastropoda</taxon>
        <taxon>Heterobranchia</taxon>
        <taxon>Euthyneura</taxon>
        <taxon>Panpulmonata</taxon>
        <taxon>Sacoglossa</taxon>
        <taxon>Placobranchoidea</taxon>
        <taxon>Plakobranchidae</taxon>
        <taxon>Elysia</taxon>
    </lineage>
</organism>
<protein>
    <recommendedName>
        <fullName evidence="3">SOCS box domain-containing protein</fullName>
    </recommendedName>
</protein>
<dbReference type="InterPro" id="IPR036770">
    <property type="entry name" value="Ankyrin_rpt-contain_sf"/>
</dbReference>
<sequence length="279" mass="31692">MRTPLTIAYNASLGNYKWVLKLLQRGADMTISCKDQYFLHDMVAQQQKAVVRRMVMNGCAPLDRLCKEHLFPFSYPQTPISPLAVALLSGQPDIARYFIANCFFTPYDIRRLCWDTEIHRCLRDAEQMQLHHVQDESNPERQCIEIVNFLSKEPQSLFTLSLVVVSSSLTASNNSHKDIVAGIHVQSLGARLLGLRISRKHLSSQKRHTNCTFHRKQKDISRRKKVNELELPSSLKRDILMDTPTSGICSLKWANIPLKSKGLCFKVCICATCESTGVT</sequence>
<dbReference type="AlphaFoldDB" id="A0AAV4FYU7"/>
<keyword evidence="2" id="KW-1185">Reference proteome</keyword>
<comment type="caution">
    <text evidence="1">The sequence shown here is derived from an EMBL/GenBank/DDBJ whole genome shotgun (WGS) entry which is preliminary data.</text>
</comment>
<evidence type="ECO:0000313" key="1">
    <source>
        <dbReference type="EMBL" id="GFR78449.1"/>
    </source>
</evidence>
<gene>
    <name evidence="1" type="ORF">ElyMa_002262500</name>
</gene>
<proteinExistence type="predicted"/>
<dbReference type="SUPFAM" id="SSF48403">
    <property type="entry name" value="Ankyrin repeat"/>
    <property type="match status" value="1"/>
</dbReference>
<evidence type="ECO:0008006" key="3">
    <source>
        <dbReference type="Google" id="ProtNLM"/>
    </source>
</evidence>
<accession>A0AAV4FYU7</accession>